<sequence length="79" mass="9076">MSKQEPRQYNQRLGWLLFFIYTAMYLGFMLLCAFAPTAMEWRPLGGLNLAILYGFFLIIAALILALIYGFLCRAEGTEE</sequence>
<dbReference type="Pfam" id="PF04341">
    <property type="entry name" value="DUF485"/>
    <property type="match status" value="1"/>
</dbReference>
<dbReference type="OrthoDB" id="9795644at2"/>
<reference evidence="2 3" key="1">
    <citation type="submission" date="2019-02" db="EMBL/GenBank/DDBJ databases">
        <title>Deep-cultivation of Planctomycetes and their phenomic and genomic characterization uncovers novel biology.</title>
        <authorList>
            <person name="Wiegand S."/>
            <person name="Jogler M."/>
            <person name="Boedeker C."/>
            <person name="Pinto D."/>
            <person name="Vollmers J."/>
            <person name="Rivas-Marin E."/>
            <person name="Kohn T."/>
            <person name="Peeters S.H."/>
            <person name="Heuer A."/>
            <person name="Rast P."/>
            <person name="Oberbeckmann S."/>
            <person name="Bunk B."/>
            <person name="Jeske O."/>
            <person name="Meyerdierks A."/>
            <person name="Storesund J.E."/>
            <person name="Kallscheuer N."/>
            <person name="Luecker S."/>
            <person name="Lage O.M."/>
            <person name="Pohl T."/>
            <person name="Merkel B.J."/>
            <person name="Hornburger P."/>
            <person name="Mueller R.-W."/>
            <person name="Bruemmer F."/>
            <person name="Labrenz M."/>
            <person name="Spormann A.M."/>
            <person name="Op den Camp H."/>
            <person name="Overmann J."/>
            <person name="Amann R."/>
            <person name="Jetten M.S.M."/>
            <person name="Mascher T."/>
            <person name="Medema M.H."/>
            <person name="Devos D.P."/>
            <person name="Kaster A.-K."/>
            <person name="Ovreas L."/>
            <person name="Rohde M."/>
            <person name="Galperin M.Y."/>
            <person name="Jogler C."/>
        </authorList>
    </citation>
    <scope>NUCLEOTIDE SEQUENCE [LARGE SCALE GENOMIC DNA]</scope>
    <source>
        <strain evidence="2 3">FF011L</strain>
    </source>
</reference>
<protein>
    <recommendedName>
        <fullName evidence="4">Inner membrane protein YjcH</fullName>
    </recommendedName>
</protein>
<keyword evidence="3" id="KW-1185">Reference proteome</keyword>
<evidence type="ECO:0008006" key="4">
    <source>
        <dbReference type="Google" id="ProtNLM"/>
    </source>
</evidence>
<evidence type="ECO:0000313" key="2">
    <source>
        <dbReference type="EMBL" id="QDS93079.1"/>
    </source>
</evidence>
<proteinExistence type="predicted"/>
<evidence type="ECO:0000313" key="3">
    <source>
        <dbReference type="Proteomes" id="UP000320672"/>
    </source>
</evidence>
<keyword evidence="1" id="KW-1133">Transmembrane helix</keyword>
<dbReference type="Proteomes" id="UP000320672">
    <property type="component" value="Chromosome"/>
</dbReference>
<dbReference type="RefSeq" id="WP_145351226.1">
    <property type="nucleotide sequence ID" value="NZ_CP036262.1"/>
</dbReference>
<feature type="transmembrane region" description="Helical" evidence="1">
    <location>
        <begin position="12"/>
        <end position="38"/>
    </location>
</feature>
<accession>A0A517MDW7</accession>
<organism evidence="2 3">
    <name type="scientific">Roseimaritima multifibrata</name>
    <dbReference type="NCBI Taxonomy" id="1930274"/>
    <lineage>
        <taxon>Bacteria</taxon>
        <taxon>Pseudomonadati</taxon>
        <taxon>Planctomycetota</taxon>
        <taxon>Planctomycetia</taxon>
        <taxon>Pirellulales</taxon>
        <taxon>Pirellulaceae</taxon>
        <taxon>Roseimaritima</taxon>
    </lineage>
</organism>
<feature type="transmembrane region" description="Helical" evidence="1">
    <location>
        <begin position="50"/>
        <end position="71"/>
    </location>
</feature>
<gene>
    <name evidence="2" type="ORF">FF011L_18340</name>
</gene>
<evidence type="ECO:0000256" key="1">
    <source>
        <dbReference type="SAM" id="Phobius"/>
    </source>
</evidence>
<keyword evidence="1" id="KW-0472">Membrane</keyword>
<dbReference type="EMBL" id="CP036262">
    <property type="protein sequence ID" value="QDS93079.1"/>
    <property type="molecule type" value="Genomic_DNA"/>
</dbReference>
<dbReference type="InterPro" id="IPR007436">
    <property type="entry name" value="DUF485"/>
</dbReference>
<dbReference type="AlphaFoldDB" id="A0A517MDW7"/>
<name>A0A517MDW7_9BACT</name>
<keyword evidence="1" id="KW-0812">Transmembrane</keyword>
<dbReference type="KEGG" id="rml:FF011L_18340"/>